<evidence type="ECO:0000313" key="9">
    <source>
        <dbReference type="Proteomes" id="UP000186112"/>
    </source>
</evidence>
<feature type="domain" description="Tyr recombinase" evidence="6">
    <location>
        <begin position="109"/>
        <end position="284"/>
    </location>
</feature>
<evidence type="ECO:0000259" key="7">
    <source>
        <dbReference type="PROSITE" id="PS51900"/>
    </source>
</evidence>
<dbReference type="PANTHER" id="PTHR30349">
    <property type="entry name" value="PHAGE INTEGRASE-RELATED"/>
    <property type="match status" value="1"/>
</dbReference>
<comment type="caution">
    <text evidence="8">The sequence shown here is derived from an EMBL/GenBank/DDBJ whole genome shotgun (WGS) entry which is preliminary data.</text>
</comment>
<dbReference type="Gene3D" id="1.10.150.130">
    <property type="match status" value="1"/>
</dbReference>
<evidence type="ECO:0000256" key="1">
    <source>
        <dbReference type="ARBA" id="ARBA00008857"/>
    </source>
</evidence>
<gene>
    <name evidence="8" type="primary">xerD_1</name>
    <name evidence="8" type="ORF">TICRE_13990</name>
</gene>
<comment type="similarity">
    <text evidence="1">Belongs to the 'phage' integrase family.</text>
</comment>
<dbReference type="GO" id="GO:0003677">
    <property type="term" value="F:DNA binding"/>
    <property type="evidence" value="ECO:0007669"/>
    <property type="project" value="UniProtKB-UniRule"/>
</dbReference>
<dbReference type="PROSITE" id="PS51898">
    <property type="entry name" value="TYR_RECOMBINASE"/>
    <property type="match status" value="1"/>
</dbReference>
<keyword evidence="3 5" id="KW-0238">DNA-binding</keyword>
<dbReference type="Proteomes" id="UP000186112">
    <property type="component" value="Unassembled WGS sequence"/>
</dbReference>
<name>A0A1U7M5Y4_TISCR</name>
<reference evidence="8 9" key="1">
    <citation type="submission" date="2016-02" db="EMBL/GenBank/DDBJ databases">
        <title>Genome sequence of Tissierella creatinophila DSM 6911.</title>
        <authorList>
            <person name="Poehlein A."/>
            <person name="Daniel R."/>
        </authorList>
    </citation>
    <scope>NUCLEOTIDE SEQUENCE [LARGE SCALE GENOMIC DNA]</scope>
    <source>
        <strain evidence="8 9">DSM 6911</strain>
    </source>
</reference>
<dbReference type="InterPro" id="IPR002104">
    <property type="entry name" value="Integrase_catalytic"/>
</dbReference>
<evidence type="ECO:0000256" key="2">
    <source>
        <dbReference type="ARBA" id="ARBA00022908"/>
    </source>
</evidence>
<proteinExistence type="inferred from homology"/>
<protein>
    <submittedName>
        <fullName evidence="8">Tyrosine recombinase XerD</fullName>
    </submittedName>
</protein>
<dbReference type="InterPro" id="IPR011010">
    <property type="entry name" value="DNA_brk_join_enz"/>
</dbReference>
<dbReference type="AlphaFoldDB" id="A0A1U7M5Y4"/>
<dbReference type="InterPro" id="IPR010998">
    <property type="entry name" value="Integrase_recombinase_N"/>
</dbReference>
<evidence type="ECO:0000256" key="5">
    <source>
        <dbReference type="PROSITE-ProRule" id="PRU01248"/>
    </source>
</evidence>
<accession>A0A1U7M5Y4</accession>
<feature type="domain" description="Core-binding (CB)" evidence="7">
    <location>
        <begin position="1"/>
        <end position="88"/>
    </location>
</feature>
<dbReference type="InterPro" id="IPR004107">
    <property type="entry name" value="Integrase_SAM-like_N"/>
</dbReference>
<evidence type="ECO:0000256" key="3">
    <source>
        <dbReference type="ARBA" id="ARBA00023125"/>
    </source>
</evidence>
<dbReference type="GO" id="GO:0015074">
    <property type="term" value="P:DNA integration"/>
    <property type="evidence" value="ECO:0007669"/>
    <property type="project" value="UniProtKB-KW"/>
</dbReference>
<keyword evidence="9" id="KW-1185">Reference proteome</keyword>
<dbReference type="RefSeq" id="WP_075726487.1">
    <property type="nucleotide sequence ID" value="NZ_LTDM01000022.1"/>
</dbReference>
<dbReference type="EMBL" id="LTDM01000022">
    <property type="protein sequence ID" value="OLS02598.1"/>
    <property type="molecule type" value="Genomic_DNA"/>
</dbReference>
<dbReference type="PANTHER" id="PTHR30349:SF41">
    <property type="entry name" value="INTEGRASE_RECOMBINASE PROTEIN MJ0367-RELATED"/>
    <property type="match status" value="1"/>
</dbReference>
<dbReference type="PROSITE" id="PS51900">
    <property type="entry name" value="CB"/>
    <property type="match status" value="1"/>
</dbReference>
<dbReference type="GO" id="GO:0006310">
    <property type="term" value="P:DNA recombination"/>
    <property type="evidence" value="ECO:0007669"/>
    <property type="project" value="UniProtKB-KW"/>
</dbReference>
<keyword evidence="2" id="KW-0229">DNA integration</keyword>
<keyword evidence="4" id="KW-0233">DNA recombination</keyword>
<evidence type="ECO:0000256" key="4">
    <source>
        <dbReference type="ARBA" id="ARBA00023172"/>
    </source>
</evidence>
<evidence type="ECO:0000313" key="8">
    <source>
        <dbReference type="EMBL" id="OLS02598.1"/>
    </source>
</evidence>
<dbReference type="Pfam" id="PF00589">
    <property type="entry name" value="Phage_integrase"/>
    <property type="match status" value="1"/>
</dbReference>
<dbReference type="Pfam" id="PF02899">
    <property type="entry name" value="Phage_int_SAM_1"/>
    <property type="match status" value="1"/>
</dbReference>
<dbReference type="OrthoDB" id="9801717at2"/>
<dbReference type="SUPFAM" id="SSF56349">
    <property type="entry name" value="DNA breaking-rejoining enzymes"/>
    <property type="match status" value="1"/>
</dbReference>
<dbReference type="Gene3D" id="1.10.443.10">
    <property type="entry name" value="Intergrase catalytic core"/>
    <property type="match status" value="1"/>
</dbReference>
<dbReference type="InterPro" id="IPR050090">
    <property type="entry name" value="Tyrosine_recombinase_XerCD"/>
</dbReference>
<dbReference type="InterPro" id="IPR044068">
    <property type="entry name" value="CB"/>
</dbReference>
<evidence type="ECO:0000259" key="6">
    <source>
        <dbReference type="PROSITE" id="PS51898"/>
    </source>
</evidence>
<dbReference type="InterPro" id="IPR013762">
    <property type="entry name" value="Integrase-like_cat_sf"/>
</dbReference>
<sequence length="286" mass="33565">MKYSYVVENFLRYLESIDRSLETIIGYKKELGYFGDYLMDKYSIEKDIHEISLEDLEEYMYLIKLKGKMSSTRNRVIYIFRSLYNYAYRREICYKQLPLFIEPIKVKQNERFFLSEKQVEELFNNIDKPLLKAAIQTIFYTGMRVSELINLQVGDLDMNSRLLYIVNGKGKKDRIIPISQKLYIIIKDYMENIRPDIESNNLFCTKKSGSLSSQYINAALKRAQEPLGLKQRVSAHILRHSFASSLIKANVPLPYLQKLLGHADLRVTSVYIHQNIDELRGAIELL</sequence>
<organism evidence="8 9">
    <name type="scientific">Tissierella creatinophila DSM 6911</name>
    <dbReference type="NCBI Taxonomy" id="1123403"/>
    <lineage>
        <taxon>Bacteria</taxon>
        <taxon>Bacillati</taxon>
        <taxon>Bacillota</taxon>
        <taxon>Tissierellia</taxon>
        <taxon>Tissierellales</taxon>
        <taxon>Tissierellaceae</taxon>
        <taxon>Tissierella</taxon>
    </lineage>
</organism>